<dbReference type="Pfam" id="PF03631">
    <property type="entry name" value="Virul_fac_BrkB"/>
    <property type="match status" value="1"/>
</dbReference>
<dbReference type="PANTHER" id="PTHR30213:SF1">
    <property type="entry name" value="INNER MEMBRANE PROTEIN YHJD"/>
    <property type="match status" value="1"/>
</dbReference>
<keyword evidence="2" id="KW-1003">Cell membrane</keyword>
<feature type="transmembrane region" description="Helical" evidence="6">
    <location>
        <begin position="220"/>
        <end position="241"/>
    </location>
</feature>
<evidence type="ECO:0000256" key="3">
    <source>
        <dbReference type="ARBA" id="ARBA00022692"/>
    </source>
</evidence>
<dbReference type="Proteomes" id="UP001499854">
    <property type="component" value="Unassembled WGS sequence"/>
</dbReference>
<organism evidence="7 8">
    <name type="scientific">Catenulispora subtropica</name>
    <dbReference type="NCBI Taxonomy" id="450798"/>
    <lineage>
        <taxon>Bacteria</taxon>
        <taxon>Bacillati</taxon>
        <taxon>Actinomycetota</taxon>
        <taxon>Actinomycetes</taxon>
        <taxon>Catenulisporales</taxon>
        <taxon>Catenulisporaceae</taxon>
        <taxon>Catenulispora</taxon>
    </lineage>
</organism>
<proteinExistence type="predicted"/>
<evidence type="ECO:0000256" key="5">
    <source>
        <dbReference type="ARBA" id="ARBA00023136"/>
    </source>
</evidence>
<feature type="transmembrane region" description="Helical" evidence="6">
    <location>
        <begin position="41"/>
        <end position="69"/>
    </location>
</feature>
<name>A0ABP5CU37_9ACTN</name>
<comment type="subcellular location">
    <subcellularLocation>
        <location evidence="1">Cell membrane</location>
        <topology evidence="1">Multi-pass membrane protein</topology>
    </subcellularLocation>
</comment>
<evidence type="ECO:0000256" key="4">
    <source>
        <dbReference type="ARBA" id="ARBA00022989"/>
    </source>
</evidence>
<evidence type="ECO:0000256" key="6">
    <source>
        <dbReference type="SAM" id="Phobius"/>
    </source>
</evidence>
<reference evidence="8" key="1">
    <citation type="journal article" date="2019" name="Int. J. Syst. Evol. Microbiol.">
        <title>The Global Catalogue of Microorganisms (GCM) 10K type strain sequencing project: providing services to taxonomists for standard genome sequencing and annotation.</title>
        <authorList>
            <consortium name="The Broad Institute Genomics Platform"/>
            <consortium name="The Broad Institute Genome Sequencing Center for Infectious Disease"/>
            <person name="Wu L."/>
            <person name="Ma J."/>
        </authorList>
    </citation>
    <scope>NUCLEOTIDE SEQUENCE [LARGE SCALE GENOMIC DNA]</scope>
    <source>
        <strain evidence="8">JCM 16013</strain>
    </source>
</reference>
<dbReference type="EMBL" id="BAAAQM010000014">
    <property type="protein sequence ID" value="GAA1968771.1"/>
    <property type="molecule type" value="Genomic_DNA"/>
</dbReference>
<protein>
    <submittedName>
        <fullName evidence="7">Uncharacterized protein</fullName>
    </submittedName>
</protein>
<accession>A0ABP5CU37</accession>
<keyword evidence="4 6" id="KW-1133">Transmembrane helix</keyword>
<evidence type="ECO:0000256" key="1">
    <source>
        <dbReference type="ARBA" id="ARBA00004651"/>
    </source>
</evidence>
<dbReference type="RefSeq" id="WP_344657534.1">
    <property type="nucleotide sequence ID" value="NZ_BAAAQM010000014.1"/>
</dbReference>
<feature type="transmembrane region" description="Helical" evidence="6">
    <location>
        <begin position="188"/>
        <end position="208"/>
    </location>
</feature>
<gene>
    <name evidence="7" type="ORF">GCM10009838_29140</name>
</gene>
<dbReference type="InterPro" id="IPR017039">
    <property type="entry name" value="Virul_fac_BrkB"/>
</dbReference>
<feature type="transmembrane region" description="Helical" evidence="6">
    <location>
        <begin position="147"/>
        <end position="168"/>
    </location>
</feature>
<evidence type="ECO:0000313" key="8">
    <source>
        <dbReference type="Proteomes" id="UP001499854"/>
    </source>
</evidence>
<keyword evidence="3 6" id="KW-0812">Transmembrane</keyword>
<sequence length="291" mass="31638">MAPLSWLQGAARSLDRFQQRHTVLAFPVAVWRELQKSKVGYLAAIMTFFAFVSLFPLLLILTTVLGAVLRHYPGVQERVLNSALVDFPVIGDQLKTNVHGFSRSGVGLAISIVTTVVGALGLANAAQYVMNMLWSVPDERRPGFPASWLRSLGIIATMGLGVLSTTVLTSVGEWASGRAFSAGSRIGLLAASFVLTGLLFWLGFRIATAAEVRTRDLFRGALLTTVFWQGLQYLGGAIAAHQLRHSSALYGVFGLVLGLLAWIYLQARLTLIAVATDVVRAHRTWPRSLFD</sequence>
<keyword evidence="5 6" id="KW-0472">Membrane</keyword>
<evidence type="ECO:0000313" key="7">
    <source>
        <dbReference type="EMBL" id="GAA1968771.1"/>
    </source>
</evidence>
<dbReference type="PANTHER" id="PTHR30213">
    <property type="entry name" value="INNER MEMBRANE PROTEIN YHJD"/>
    <property type="match status" value="1"/>
</dbReference>
<dbReference type="PIRSF" id="PIRSF035875">
    <property type="entry name" value="RNase_BN"/>
    <property type="match status" value="1"/>
</dbReference>
<feature type="transmembrane region" description="Helical" evidence="6">
    <location>
        <begin position="247"/>
        <end position="265"/>
    </location>
</feature>
<evidence type="ECO:0000256" key="2">
    <source>
        <dbReference type="ARBA" id="ARBA00022475"/>
    </source>
</evidence>
<keyword evidence="8" id="KW-1185">Reference proteome</keyword>
<feature type="transmembrane region" description="Helical" evidence="6">
    <location>
        <begin position="106"/>
        <end position="126"/>
    </location>
</feature>
<comment type="caution">
    <text evidence="7">The sequence shown here is derived from an EMBL/GenBank/DDBJ whole genome shotgun (WGS) entry which is preliminary data.</text>
</comment>